<sequence length="157" mass="17293">MEFMTLKLIFKQLFGAILACFSAFSLAQEVQVDDGFVRAMPPTVPNSAAYMTLKNPGKDKVLVGVRTQAAKEAQLHTLIEEQGMVKMRQVSEFSLPAEGELVLAPSGDHIMLLGLTQPLKEGEEVGLTLIFADESEQLISLPVRKGASQNHHHHHHH</sequence>
<dbReference type="SUPFAM" id="SSF110087">
    <property type="entry name" value="DR1885-like metal-binding protein"/>
    <property type="match status" value="1"/>
</dbReference>
<dbReference type="InterPro" id="IPR058248">
    <property type="entry name" value="Lxx211020-like"/>
</dbReference>
<name>A0ABT0N7P5_9GAMM</name>
<evidence type="ECO:0000256" key="1">
    <source>
        <dbReference type="SAM" id="SignalP"/>
    </source>
</evidence>
<dbReference type="PANTHER" id="PTHR36302">
    <property type="entry name" value="BLR7088 PROTEIN"/>
    <property type="match status" value="1"/>
</dbReference>
<comment type="caution">
    <text evidence="2">The sequence shown here is derived from an EMBL/GenBank/DDBJ whole genome shotgun (WGS) entry which is preliminary data.</text>
</comment>
<keyword evidence="1" id="KW-0732">Signal</keyword>
<dbReference type="Proteomes" id="UP001202831">
    <property type="component" value="Unassembled WGS sequence"/>
</dbReference>
<proteinExistence type="predicted"/>
<dbReference type="EMBL" id="JAKIKT010000004">
    <property type="protein sequence ID" value="MCL2914402.1"/>
    <property type="molecule type" value="Genomic_DNA"/>
</dbReference>
<gene>
    <name evidence="2" type="ORF">L2725_11570</name>
</gene>
<dbReference type="PANTHER" id="PTHR36302:SF1">
    <property type="entry name" value="COPPER CHAPERONE PCU(A)C"/>
    <property type="match status" value="1"/>
</dbReference>
<accession>A0ABT0N7P5</accession>
<keyword evidence="3" id="KW-1185">Reference proteome</keyword>
<dbReference type="InterPro" id="IPR007410">
    <property type="entry name" value="LpqE-like"/>
</dbReference>
<feature type="chain" id="PRO_5047135496" evidence="1">
    <location>
        <begin position="28"/>
        <end position="157"/>
    </location>
</feature>
<reference evidence="2 3" key="1">
    <citation type="submission" date="2022-01" db="EMBL/GenBank/DDBJ databases">
        <title>Whole genome-based taxonomy of the Shewanellaceae.</title>
        <authorList>
            <person name="Martin-Rodriguez A.J."/>
        </authorList>
    </citation>
    <scope>NUCLEOTIDE SEQUENCE [LARGE SCALE GENOMIC DNA]</scope>
    <source>
        <strain evidence="2 3">DSM 21332</strain>
    </source>
</reference>
<organism evidence="2 3">
    <name type="scientific">Shewanella corallii</name>
    <dbReference type="NCBI Taxonomy" id="560080"/>
    <lineage>
        <taxon>Bacteria</taxon>
        <taxon>Pseudomonadati</taxon>
        <taxon>Pseudomonadota</taxon>
        <taxon>Gammaproteobacteria</taxon>
        <taxon>Alteromonadales</taxon>
        <taxon>Shewanellaceae</taxon>
        <taxon>Shewanella</taxon>
    </lineage>
</organism>
<dbReference type="Pfam" id="PF04314">
    <property type="entry name" value="PCuAC"/>
    <property type="match status" value="1"/>
</dbReference>
<feature type="signal peptide" evidence="1">
    <location>
        <begin position="1"/>
        <end position="27"/>
    </location>
</feature>
<dbReference type="InterPro" id="IPR036182">
    <property type="entry name" value="PCuAC_sf"/>
</dbReference>
<evidence type="ECO:0000313" key="3">
    <source>
        <dbReference type="Proteomes" id="UP001202831"/>
    </source>
</evidence>
<protein>
    <submittedName>
        <fullName evidence="2">Copper chaperone PCu(A)C</fullName>
    </submittedName>
</protein>
<dbReference type="Gene3D" id="2.60.40.1890">
    <property type="entry name" value="PCu(A)C copper chaperone"/>
    <property type="match status" value="1"/>
</dbReference>
<evidence type="ECO:0000313" key="2">
    <source>
        <dbReference type="EMBL" id="MCL2914402.1"/>
    </source>
</evidence>
<dbReference type="RefSeq" id="WP_249249100.1">
    <property type="nucleotide sequence ID" value="NZ_JAKIKT010000004.1"/>
</dbReference>